<dbReference type="NCBIfam" id="TIGR00407">
    <property type="entry name" value="proA"/>
    <property type="match status" value="1"/>
</dbReference>
<dbReference type="Gene3D" id="3.40.605.10">
    <property type="entry name" value="Aldehyde Dehydrogenase, Chain A, domain 1"/>
    <property type="match status" value="1"/>
</dbReference>
<dbReference type="NCBIfam" id="NF001221">
    <property type="entry name" value="PRK00197.1"/>
    <property type="match status" value="1"/>
</dbReference>
<evidence type="ECO:0000256" key="3">
    <source>
        <dbReference type="ARBA" id="ARBA00022650"/>
    </source>
</evidence>
<comment type="subcellular location">
    <subcellularLocation>
        <location evidence="7">Cytoplasm</location>
    </subcellularLocation>
</comment>
<feature type="domain" description="Aldehyde dehydrogenase" evidence="8">
    <location>
        <begin position="16"/>
        <end position="283"/>
    </location>
</feature>
<dbReference type="InterPro" id="IPR020593">
    <property type="entry name" value="G-glutamylP_reductase_CS"/>
</dbReference>
<evidence type="ECO:0000313" key="9">
    <source>
        <dbReference type="EMBL" id="EEP27593.1"/>
    </source>
</evidence>
<dbReference type="HOGENOM" id="CLU_030231_0_1_9"/>
<dbReference type="InterPro" id="IPR015590">
    <property type="entry name" value="Aldehyde_DH_dom"/>
</dbReference>
<dbReference type="AlphaFoldDB" id="C4GDW4"/>
<dbReference type="Gene3D" id="3.40.309.10">
    <property type="entry name" value="Aldehyde Dehydrogenase, Chain A, domain 2"/>
    <property type="match status" value="1"/>
</dbReference>
<dbReference type="InterPro" id="IPR016161">
    <property type="entry name" value="Ald_DH/histidinol_DH"/>
</dbReference>
<dbReference type="FunFam" id="3.40.309.10:FF:000006">
    <property type="entry name" value="Gamma-glutamyl phosphate reductase"/>
    <property type="match status" value="1"/>
</dbReference>
<dbReference type="PROSITE" id="PS01223">
    <property type="entry name" value="PROA"/>
    <property type="match status" value="1"/>
</dbReference>
<dbReference type="eggNOG" id="COG0014">
    <property type="taxonomic scope" value="Bacteria"/>
</dbReference>
<comment type="catalytic activity">
    <reaction evidence="6 7">
        <text>L-glutamate 5-semialdehyde + phosphate + NADP(+) = L-glutamyl 5-phosphate + NADPH + H(+)</text>
        <dbReference type="Rhea" id="RHEA:19541"/>
        <dbReference type="ChEBI" id="CHEBI:15378"/>
        <dbReference type="ChEBI" id="CHEBI:43474"/>
        <dbReference type="ChEBI" id="CHEBI:57783"/>
        <dbReference type="ChEBI" id="CHEBI:58066"/>
        <dbReference type="ChEBI" id="CHEBI:58274"/>
        <dbReference type="ChEBI" id="CHEBI:58349"/>
        <dbReference type="EC" id="1.2.1.41"/>
    </reaction>
</comment>
<evidence type="ECO:0000256" key="2">
    <source>
        <dbReference type="ARBA" id="ARBA00022605"/>
    </source>
</evidence>
<evidence type="ECO:0000256" key="6">
    <source>
        <dbReference type="ARBA" id="ARBA00049024"/>
    </source>
</evidence>
<keyword evidence="3 7" id="KW-0641">Proline biosynthesis</keyword>
<protein>
    <recommendedName>
        <fullName evidence="7">Gamma-glutamyl phosphate reductase</fullName>
        <shortName evidence="7">GPR</shortName>
        <ecNumber evidence="7">1.2.1.41</ecNumber>
    </recommendedName>
    <alternativeName>
        <fullName evidence="7">Glutamate-5-semialdehyde dehydrogenase</fullName>
    </alternativeName>
    <alternativeName>
        <fullName evidence="7">Glutamyl-gamma-semialdehyde dehydrogenase</fullName>
        <shortName evidence="7">GSA dehydrogenase</shortName>
    </alternativeName>
</protein>
<reference evidence="9" key="1">
    <citation type="submission" date="2009-04" db="EMBL/GenBank/DDBJ databases">
        <authorList>
            <person name="Weinstock G."/>
            <person name="Sodergren E."/>
            <person name="Clifton S."/>
            <person name="Fulton L."/>
            <person name="Fulton B."/>
            <person name="Courtney L."/>
            <person name="Fronick C."/>
            <person name="Harrison M."/>
            <person name="Strong C."/>
            <person name="Farmer C."/>
            <person name="Delahaunty K."/>
            <person name="Markovic C."/>
            <person name="Hall O."/>
            <person name="Minx P."/>
            <person name="Tomlinson C."/>
            <person name="Mitreva M."/>
            <person name="Nelson J."/>
            <person name="Hou S."/>
            <person name="Wollam A."/>
            <person name="Pepin K.H."/>
            <person name="Johnson M."/>
            <person name="Bhonagiri V."/>
            <person name="Nash W.E."/>
            <person name="Warren W."/>
            <person name="Chinwalla A."/>
            <person name="Mardis E.R."/>
            <person name="Wilson R.K."/>
        </authorList>
    </citation>
    <scope>NUCLEOTIDE SEQUENCE [LARGE SCALE GENOMIC DNA]</scope>
    <source>
        <strain evidence="9">DSM 14600</strain>
    </source>
</reference>
<dbReference type="Proteomes" id="UP000003494">
    <property type="component" value="Unassembled WGS sequence"/>
</dbReference>
<comment type="pathway">
    <text evidence="1 7">Amino-acid biosynthesis; L-proline biosynthesis; L-glutamate 5-semialdehyde from L-glutamate: step 2/2.</text>
</comment>
<dbReference type="PANTHER" id="PTHR11063">
    <property type="entry name" value="GLUTAMATE SEMIALDEHYDE DEHYDROGENASE"/>
    <property type="match status" value="1"/>
</dbReference>
<keyword evidence="2 7" id="KW-0028">Amino-acid biosynthesis</keyword>
<gene>
    <name evidence="7 9" type="primary">proA</name>
    <name evidence="9" type="ORF">GCWU000342_02288</name>
</gene>
<accession>C4GDW4</accession>
<dbReference type="GO" id="GO:0004350">
    <property type="term" value="F:glutamate-5-semialdehyde dehydrogenase activity"/>
    <property type="evidence" value="ECO:0007669"/>
    <property type="project" value="UniProtKB-UniRule"/>
</dbReference>
<dbReference type="CDD" id="cd07079">
    <property type="entry name" value="ALDH_F18-19_ProA-GPR"/>
    <property type="match status" value="1"/>
</dbReference>
<dbReference type="UniPathway" id="UPA00098">
    <property type="reaction ID" value="UER00360"/>
</dbReference>
<dbReference type="InterPro" id="IPR016163">
    <property type="entry name" value="Ald_DH_C"/>
</dbReference>
<comment type="function">
    <text evidence="7">Catalyzes the NADPH-dependent reduction of L-glutamate 5-phosphate into L-glutamate 5-semialdehyde and phosphate. The product spontaneously undergoes cyclization to form 1-pyrroline-5-carboxylate.</text>
</comment>
<dbReference type="STRING" id="626523.GCWU000342_02288"/>
<dbReference type="InterPro" id="IPR012134">
    <property type="entry name" value="Glu-5-SA_DH"/>
</dbReference>
<keyword evidence="10" id="KW-1185">Reference proteome</keyword>
<dbReference type="PIRSF" id="PIRSF000151">
    <property type="entry name" value="GPR"/>
    <property type="match status" value="1"/>
</dbReference>
<name>C4GDW4_9FIRM</name>
<organism evidence="9 10">
    <name type="scientific">Shuttleworthella satelles DSM 14600</name>
    <dbReference type="NCBI Taxonomy" id="626523"/>
    <lineage>
        <taxon>Bacteria</taxon>
        <taxon>Bacillati</taxon>
        <taxon>Bacillota</taxon>
        <taxon>Clostridia</taxon>
        <taxon>Lachnospirales</taxon>
        <taxon>Lachnospiraceae</taxon>
        <taxon>Shuttleworthella</taxon>
    </lineage>
</organism>
<evidence type="ECO:0000256" key="1">
    <source>
        <dbReference type="ARBA" id="ARBA00004985"/>
    </source>
</evidence>
<proteinExistence type="inferred from homology"/>
<dbReference type="Pfam" id="PF00171">
    <property type="entry name" value="Aldedh"/>
    <property type="match status" value="1"/>
</dbReference>
<dbReference type="GO" id="GO:0005737">
    <property type="term" value="C:cytoplasm"/>
    <property type="evidence" value="ECO:0007669"/>
    <property type="project" value="UniProtKB-SubCell"/>
</dbReference>
<evidence type="ECO:0000256" key="7">
    <source>
        <dbReference type="HAMAP-Rule" id="MF_00412"/>
    </source>
</evidence>
<dbReference type="HAMAP" id="MF_00412">
    <property type="entry name" value="ProA"/>
    <property type="match status" value="1"/>
</dbReference>
<keyword evidence="4 7" id="KW-0521">NADP</keyword>
<comment type="caution">
    <text evidence="9">The sequence shown here is derived from an EMBL/GenBank/DDBJ whole genome shotgun (WGS) entry which is preliminary data.</text>
</comment>
<evidence type="ECO:0000259" key="8">
    <source>
        <dbReference type="Pfam" id="PF00171"/>
    </source>
</evidence>
<dbReference type="EMBL" id="ACIP02000007">
    <property type="protein sequence ID" value="EEP27593.1"/>
    <property type="molecule type" value="Genomic_DNA"/>
</dbReference>
<keyword evidence="7" id="KW-0963">Cytoplasm</keyword>
<dbReference type="GO" id="GO:0050661">
    <property type="term" value="F:NADP binding"/>
    <property type="evidence" value="ECO:0007669"/>
    <property type="project" value="InterPro"/>
</dbReference>
<dbReference type="InterPro" id="IPR000965">
    <property type="entry name" value="GPR_dom"/>
</dbReference>
<sequence length="448" mass="49196">MRGVTMGIREDVHQMKMLSPTVAASSIELRNRALEAVAAALREHAAEIFDANARDLEEAKDVAPAVLKRLTFREDKLEDVLAGIRQLIDLPDPTGVHLLDRQLDRGLELHRITVPIGVIGVIFEARPDALVQISALCIKSGNCAILKGGRETAKSNRILFEIINQAVTGAGLPAGMLRQAEVHTEIDELLTCERDVDLLIPRGSNAFVRYIMDHTKIPVMGHADGICHIYVDRDADQSRAIPILLDAKTQYTAACNAVETILLDRAIAADFLPRFAFAMKEAGVVLRGDQEVQDCLKNALREQGETSRAKEKQSAIEIRDLTETGYATEYLTLCASVKLVDGVKEACAHINRFGSHHTDCILTENDLTADYFLQMVDSAGVYRNCSTRFADGFRYGFGAEVGISTSKLHARGPVGLEGLVTYKYQLIGHGQIVGDYASGKSHFHFEDL</sequence>
<dbReference type="PANTHER" id="PTHR11063:SF8">
    <property type="entry name" value="DELTA-1-PYRROLINE-5-CARBOXYLATE SYNTHASE"/>
    <property type="match status" value="1"/>
</dbReference>
<evidence type="ECO:0000256" key="4">
    <source>
        <dbReference type="ARBA" id="ARBA00022857"/>
    </source>
</evidence>
<dbReference type="InterPro" id="IPR016162">
    <property type="entry name" value="Ald_DH_N"/>
</dbReference>
<keyword evidence="5 7" id="KW-0560">Oxidoreductase</keyword>
<dbReference type="SUPFAM" id="SSF53720">
    <property type="entry name" value="ALDH-like"/>
    <property type="match status" value="1"/>
</dbReference>
<evidence type="ECO:0000256" key="5">
    <source>
        <dbReference type="ARBA" id="ARBA00023002"/>
    </source>
</evidence>
<evidence type="ECO:0000313" key="10">
    <source>
        <dbReference type="Proteomes" id="UP000003494"/>
    </source>
</evidence>
<dbReference type="GO" id="GO:0055129">
    <property type="term" value="P:L-proline biosynthetic process"/>
    <property type="evidence" value="ECO:0007669"/>
    <property type="project" value="UniProtKB-UniRule"/>
</dbReference>
<comment type="similarity">
    <text evidence="7">Belongs to the gamma-glutamyl phosphate reductase family.</text>
</comment>
<dbReference type="EC" id="1.2.1.41" evidence="7"/>